<protein>
    <submittedName>
        <fullName evidence="2">Uncharacterized protein</fullName>
    </submittedName>
</protein>
<organism evidence="2 3">
    <name type="scientific">Streptomyces canus</name>
    <dbReference type="NCBI Taxonomy" id="58343"/>
    <lineage>
        <taxon>Bacteria</taxon>
        <taxon>Bacillati</taxon>
        <taxon>Actinomycetota</taxon>
        <taxon>Actinomycetes</taxon>
        <taxon>Kitasatosporales</taxon>
        <taxon>Streptomycetaceae</taxon>
        <taxon>Streptomyces</taxon>
        <taxon>Streptomyces aurantiacus group</taxon>
    </lineage>
</organism>
<sequence length="133" mass="14918">MQPAERDDDGDPIQPVPSRHGEGERDPSGFVAESTWLHPRRHGWAAEPPGRFHGHFATRGVSARRIPLRVAAMASRALARTDPRTAEILDDLVREWSRELEKTYDLRWVPVAVQTGLHVRTMLHTARLVCGGS</sequence>
<dbReference type="EMBL" id="JAUSZV010000005">
    <property type="protein sequence ID" value="MDQ0910496.1"/>
    <property type="molecule type" value="Genomic_DNA"/>
</dbReference>
<feature type="region of interest" description="Disordered" evidence="1">
    <location>
        <begin position="1"/>
        <end position="32"/>
    </location>
</feature>
<proteinExistence type="predicted"/>
<accession>A0AAW8FMY9</accession>
<evidence type="ECO:0000313" key="3">
    <source>
        <dbReference type="Proteomes" id="UP001234216"/>
    </source>
</evidence>
<comment type="caution">
    <text evidence="2">The sequence shown here is derived from an EMBL/GenBank/DDBJ whole genome shotgun (WGS) entry which is preliminary data.</text>
</comment>
<feature type="compositionally biased region" description="Acidic residues" evidence="1">
    <location>
        <begin position="1"/>
        <end position="11"/>
    </location>
</feature>
<evidence type="ECO:0000313" key="2">
    <source>
        <dbReference type="EMBL" id="MDQ0910496.1"/>
    </source>
</evidence>
<reference evidence="2" key="1">
    <citation type="submission" date="2023-07" db="EMBL/GenBank/DDBJ databases">
        <title>Comparative genomics of wheat-associated soil bacteria to identify genetic determinants of phenazine resistance.</title>
        <authorList>
            <person name="Mouncey N."/>
        </authorList>
    </citation>
    <scope>NUCLEOTIDE SEQUENCE</scope>
    <source>
        <strain evidence="2">V4I22</strain>
    </source>
</reference>
<gene>
    <name evidence="2" type="ORF">QFZ22_006481</name>
</gene>
<dbReference type="AlphaFoldDB" id="A0AAW8FMY9"/>
<name>A0AAW8FMY9_9ACTN</name>
<evidence type="ECO:0000256" key="1">
    <source>
        <dbReference type="SAM" id="MobiDB-lite"/>
    </source>
</evidence>
<dbReference type="Proteomes" id="UP001234216">
    <property type="component" value="Unassembled WGS sequence"/>
</dbReference>
<dbReference type="RefSeq" id="WP_306981180.1">
    <property type="nucleotide sequence ID" value="NZ_JAUSYQ010000002.1"/>
</dbReference>